<dbReference type="InterPro" id="IPR052350">
    <property type="entry name" value="Metallo-dep_Lactonases"/>
</dbReference>
<sequence length="308" mass="34443">MLSRRQIIASPFAAGLALASHKATAQTAKRAIVDAQVHLWKAESEDWKWVPGSKPQMPEPFTIEKLVPLMDEAGVDRVVIVPPSWIGERNDYGLEAARRYPNRFAVMGRIALQNPQSAALLPKWKEQPGMLGIRVSLLSDVNVGWLTDGTADWFWPAAEKAGIPVMFLVPGQLSIFARIAERYPQLTLIIDHMGMNSSSRTNRITEIPAAIDQAVALAKFPNVSVKLSGAPGNSLEPYPFRDMTVYLQRLFDAYGPERCYWGTDITNSFAKASYRQRVTHFTEELGFLSESDKDWVMGRAILARLKWA</sequence>
<organism evidence="3 4">
    <name type="scientific">Bradyrhizobium erythrophlei</name>
    <dbReference type="NCBI Taxonomy" id="1437360"/>
    <lineage>
        <taxon>Bacteria</taxon>
        <taxon>Pseudomonadati</taxon>
        <taxon>Pseudomonadota</taxon>
        <taxon>Alphaproteobacteria</taxon>
        <taxon>Hyphomicrobiales</taxon>
        <taxon>Nitrobacteraceae</taxon>
        <taxon>Bradyrhizobium</taxon>
    </lineage>
</organism>
<keyword evidence="4" id="KW-1185">Reference proteome</keyword>
<keyword evidence="3" id="KW-0378">Hydrolase</keyword>
<dbReference type="Gene3D" id="3.20.20.140">
    <property type="entry name" value="Metal-dependent hydrolases"/>
    <property type="match status" value="1"/>
</dbReference>
<protein>
    <submittedName>
        <fullName evidence="3">Predicted metal-dependent hydrolase, TIM-barrel fold</fullName>
    </submittedName>
</protein>
<dbReference type="SUPFAM" id="SSF51556">
    <property type="entry name" value="Metallo-dependent hydrolases"/>
    <property type="match status" value="1"/>
</dbReference>
<dbReference type="AlphaFoldDB" id="A0A1M7T180"/>
<accession>A0A1M7T180</accession>
<gene>
    <name evidence="3" type="ORF">SAMN05444170_0574</name>
</gene>
<dbReference type="GO" id="GO:0016787">
    <property type="term" value="F:hydrolase activity"/>
    <property type="evidence" value="ECO:0007669"/>
    <property type="project" value="UniProtKB-KW"/>
</dbReference>
<dbReference type="InterPro" id="IPR032466">
    <property type="entry name" value="Metal_Hydrolase"/>
</dbReference>
<dbReference type="PANTHER" id="PTHR43569:SF2">
    <property type="entry name" value="AMIDOHYDROLASE-RELATED DOMAIN-CONTAINING PROTEIN"/>
    <property type="match status" value="1"/>
</dbReference>
<dbReference type="Pfam" id="PF04909">
    <property type="entry name" value="Amidohydro_2"/>
    <property type="match status" value="1"/>
</dbReference>
<dbReference type="EMBL" id="LT670849">
    <property type="protein sequence ID" value="SHN64434.1"/>
    <property type="molecule type" value="Genomic_DNA"/>
</dbReference>
<evidence type="ECO:0000313" key="4">
    <source>
        <dbReference type="Proteomes" id="UP000184096"/>
    </source>
</evidence>
<dbReference type="InterPro" id="IPR006680">
    <property type="entry name" value="Amidohydro-rel"/>
</dbReference>
<evidence type="ECO:0000259" key="2">
    <source>
        <dbReference type="Pfam" id="PF04909"/>
    </source>
</evidence>
<dbReference type="OrthoDB" id="7183088at2"/>
<dbReference type="Proteomes" id="UP000184096">
    <property type="component" value="Chromosome I"/>
</dbReference>
<proteinExistence type="inferred from homology"/>
<dbReference type="PANTHER" id="PTHR43569">
    <property type="entry name" value="AMIDOHYDROLASE"/>
    <property type="match status" value="1"/>
</dbReference>
<dbReference type="RefSeq" id="WP_072816608.1">
    <property type="nucleotide sequence ID" value="NZ_LT670849.1"/>
</dbReference>
<evidence type="ECO:0000256" key="1">
    <source>
        <dbReference type="ARBA" id="ARBA00038310"/>
    </source>
</evidence>
<comment type="similarity">
    <text evidence="1">Belongs to the metallo-dependent hydrolases superfamily.</text>
</comment>
<reference evidence="4" key="1">
    <citation type="submission" date="2016-11" db="EMBL/GenBank/DDBJ databases">
        <authorList>
            <person name="Varghese N."/>
            <person name="Submissions S."/>
        </authorList>
    </citation>
    <scope>NUCLEOTIDE SEQUENCE [LARGE SCALE GENOMIC DNA]</scope>
    <source>
        <strain evidence="4">GAS401</strain>
    </source>
</reference>
<evidence type="ECO:0000313" key="3">
    <source>
        <dbReference type="EMBL" id="SHN64434.1"/>
    </source>
</evidence>
<name>A0A1M7T180_9BRAD</name>
<feature type="domain" description="Amidohydrolase-related" evidence="2">
    <location>
        <begin position="33"/>
        <end position="298"/>
    </location>
</feature>